<sequence>MSEAYNLIKAGYEAIYKDKESKEINLELHDILEPEKKKELPGFKSAINLIAEGYSKSEKNKK</sequence>
<reference evidence="1" key="1">
    <citation type="journal article" date="2023" name="J. Hazard. Mater.">
        <title>Anaerobic biodegradation of pyrene and benzo[a]pyrene by a new sulfate-reducing Desulforamulus aquiferis strain DSA.</title>
        <authorList>
            <person name="Zhang Z."/>
            <person name="Sun J."/>
            <person name="Gong X."/>
            <person name="Wang C."/>
            <person name="Wang H."/>
        </authorList>
    </citation>
    <scope>NUCLEOTIDE SEQUENCE</scope>
    <source>
        <strain evidence="1">DSA</strain>
    </source>
</reference>
<dbReference type="AlphaFoldDB" id="A0AAW7ZBD3"/>
<proteinExistence type="predicted"/>
<name>A0AAW7ZBD3_9FIRM</name>
<dbReference type="Proteomes" id="UP001172911">
    <property type="component" value="Unassembled WGS sequence"/>
</dbReference>
<comment type="caution">
    <text evidence="1">The sequence shown here is derived from an EMBL/GenBank/DDBJ whole genome shotgun (WGS) entry which is preliminary data.</text>
</comment>
<gene>
    <name evidence="1" type="ORF">P6N53_07175</name>
</gene>
<evidence type="ECO:0000313" key="1">
    <source>
        <dbReference type="EMBL" id="MDO7786994.1"/>
    </source>
</evidence>
<reference evidence="1" key="2">
    <citation type="submission" date="2023-03" db="EMBL/GenBank/DDBJ databases">
        <authorList>
            <person name="Zhang Z."/>
        </authorList>
    </citation>
    <scope>NUCLEOTIDE SEQUENCE</scope>
    <source>
        <strain evidence="1">DSA</strain>
    </source>
</reference>
<dbReference type="EMBL" id="JARPTC010000009">
    <property type="protein sequence ID" value="MDO7786994.1"/>
    <property type="molecule type" value="Genomic_DNA"/>
</dbReference>
<organism evidence="1 2">
    <name type="scientific">Desulforamulus aquiferis</name>
    <dbReference type="NCBI Taxonomy" id="1397668"/>
    <lineage>
        <taxon>Bacteria</taxon>
        <taxon>Bacillati</taxon>
        <taxon>Bacillota</taxon>
        <taxon>Clostridia</taxon>
        <taxon>Eubacteriales</taxon>
        <taxon>Peptococcaceae</taxon>
        <taxon>Desulforamulus</taxon>
    </lineage>
</organism>
<evidence type="ECO:0000313" key="2">
    <source>
        <dbReference type="Proteomes" id="UP001172911"/>
    </source>
</evidence>
<accession>A0AAW7ZBD3</accession>
<dbReference type="RefSeq" id="WP_304542107.1">
    <property type="nucleotide sequence ID" value="NZ_JARPTC010000009.1"/>
</dbReference>
<keyword evidence="2" id="KW-1185">Reference proteome</keyword>
<protein>
    <submittedName>
        <fullName evidence="1">Uncharacterized protein</fullName>
    </submittedName>
</protein>